<dbReference type="Proteomes" id="UP001603857">
    <property type="component" value="Unassembled WGS sequence"/>
</dbReference>
<evidence type="ECO:0000313" key="1">
    <source>
        <dbReference type="EMBL" id="KAL2339178.1"/>
    </source>
</evidence>
<dbReference type="PANTHER" id="PTHR33647">
    <property type="entry name" value="OS01G0793900 PROTEIN"/>
    <property type="match status" value="1"/>
</dbReference>
<keyword evidence="2" id="KW-1185">Reference proteome</keyword>
<reference evidence="1 2" key="1">
    <citation type="submission" date="2024-08" db="EMBL/GenBank/DDBJ databases">
        <title>Insights into the chromosomal genome structure of Flemingia macrophylla.</title>
        <authorList>
            <person name="Ding Y."/>
            <person name="Zhao Y."/>
            <person name="Bi W."/>
            <person name="Wu M."/>
            <person name="Zhao G."/>
            <person name="Gong Y."/>
            <person name="Li W."/>
            <person name="Zhang P."/>
        </authorList>
    </citation>
    <scope>NUCLEOTIDE SEQUENCE [LARGE SCALE GENOMIC DNA]</scope>
    <source>
        <strain evidence="1">DYQJB</strain>
        <tissue evidence="1">Leaf</tissue>
    </source>
</reference>
<dbReference type="PANTHER" id="PTHR33647:SF10">
    <property type="entry name" value="DUF4228 DOMAIN-CONTAINING PROTEIN"/>
    <property type="match status" value="1"/>
</dbReference>
<organism evidence="1 2">
    <name type="scientific">Flemingia macrophylla</name>
    <dbReference type="NCBI Taxonomy" id="520843"/>
    <lineage>
        <taxon>Eukaryota</taxon>
        <taxon>Viridiplantae</taxon>
        <taxon>Streptophyta</taxon>
        <taxon>Embryophyta</taxon>
        <taxon>Tracheophyta</taxon>
        <taxon>Spermatophyta</taxon>
        <taxon>Magnoliopsida</taxon>
        <taxon>eudicotyledons</taxon>
        <taxon>Gunneridae</taxon>
        <taxon>Pentapetalae</taxon>
        <taxon>rosids</taxon>
        <taxon>fabids</taxon>
        <taxon>Fabales</taxon>
        <taxon>Fabaceae</taxon>
        <taxon>Papilionoideae</taxon>
        <taxon>50 kb inversion clade</taxon>
        <taxon>NPAAA clade</taxon>
        <taxon>indigoferoid/millettioid clade</taxon>
        <taxon>Phaseoleae</taxon>
        <taxon>Flemingia</taxon>
    </lineage>
</organism>
<accession>A0ABD1MTN3</accession>
<gene>
    <name evidence="1" type="ORF">Fmac_013624</name>
</gene>
<proteinExistence type="predicted"/>
<name>A0ABD1MTN3_9FABA</name>
<dbReference type="EMBL" id="JBGMDY010000004">
    <property type="protein sequence ID" value="KAL2339178.1"/>
    <property type="molecule type" value="Genomic_DNA"/>
</dbReference>
<protein>
    <submittedName>
        <fullName evidence="1">Uncharacterized protein</fullName>
    </submittedName>
</protein>
<comment type="caution">
    <text evidence="1">The sequence shown here is derived from an EMBL/GenBank/DDBJ whole genome shotgun (WGS) entry which is preliminary data.</text>
</comment>
<evidence type="ECO:0000313" key="2">
    <source>
        <dbReference type="Proteomes" id="UP001603857"/>
    </source>
</evidence>
<sequence length="125" mass="14091">MGNCCKPASPTEWAGEDWSFLVSNNKYSNRKVFDEAHALNLRKVQKENLVGALRASSSDANGKVTIKISKKELAQLLENQQQLNIKSQVGAASPEQVLLRLIKARDRDVRHRLWRPVLESIPEVN</sequence>
<dbReference type="AlphaFoldDB" id="A0ABD1MTN3"/>